<evidence type="ECO:0000256" key="6">
    <source>
        <dbReference type="SAM" id="MobiDB-lite"/>
    </source>
</evidence>
<dbReference type="GO" id="GO:0006355">
    <property type="term" value="P:regulation of DNA-templated transcription"/>
    <property type="evidence" value="ECO:0007669"/>
    <property type="project" value="InterPro"/>
</dbReference>
<feature type="domain" description="NAC" evidence="8">
    <location>
        <begin position="11"/>
        <end position="158"/>
    </location>
</feature>
<dbReference type="InterPro" id="IPR003441">
    <property type="entry name" value="NAC-dom"/>
</dbReference>
<sequence>MNRSSTVLESMPVGFRFRPTEKELITHFLKLKMLGENSKVQDFIGEVDVCKFEPWELPAQSVLKSDDPEWFFFCRRDYKYTNSKRCNRATKAGYWKVTGKERQIKSPATKALIGKKRTLVFHKGRNPSEGTNWVIHEYYSVETFPDQIPFVLCRLMEKPDKKKIPNGDDGEPSSHSVACFENEELHDTIPEMRAYDHSDVNLDSIFRPSQPPDEYPSAQQQIDFPFPNGSSYAWNELQLPSEADEPDENPNEFVNSVFVDNDEYFWQDTTHPVFNVSGQSLPFPAHEDHGLRYLRSASSSSSFLNEPAGMEEYLQMEMVRTPSGTSNFDQFKKDINVPIHNQFSVQNASSVSLTKDLHSINCLYLATDSIIEKPREPEKPRKLVMPFAVPCKAEKPTALEIPKAPEKPCQPPRPIELIRTGVTSRRIQVKSEGLPTAESGNKVREAAAQNTAANLSQKEERDPGRKDERKTVQDKAACDVSPCGNWKSFFVFVEPPCKSSPPAVYFFSALIGVLLFAVFVREAFLFGNWC</sequence>
<dbReference type="EMBL" id="JAEACU010000008">
    <property type="protein sequence ID" value="KAH7519380.1"/>
    <property type="molecule type" value="Genomic_DNA"/>
</dbReference>
<evidence type="ECO:0000259" key="8">
    <source>
        <dbReference type="PROSITE" id="PS51005"/>
    </source>
</evidence>
<evidence type="ECO:0000256" key="3">
    <source>
        <dbReference type="ARBA" id="ARBA00023125"/>
    </source>
</evidence>
<comment type="subcellular location">
    <subcellularLocation>
        <location evidence="1">Nucleus</location>
    </subcellularLocation>
</comment>
<dbReference type="SUPFAM" id="SSF101941">
    <property type="entry name" value="NAC domain"/>
    <property type="match status" value="1"/>
</dbReference>
<dbReference type="InterPro" id="IPR036093">
    <property type="entry name" value="NAC_dom_sf"/>
</dbReference>
<dbReference type="PANTHER" id="PTHR31989">
    <property type="entry name" value="NAC DOMAIN-CONTAINING PROTEIN 82-RELATED"/>
    <property type="match status" value="1"/>
</dbReference>
<dbReference type="Proteomes" id="UP000813462">
    <property type="component" value="Unassembled WGS sequence"/>
</dbReference>
<evidence type="ECO:0000256" key="7">
    <source>
        <dbReference type="SAM" id="Phobius"/>
    </source>
</evidence>
<dbReference type="OrthoDB" id="1150527at2759"/>
<keyword evidence="3" id="KW-0238">DNA-binding</keyword>
<dbReference type="GO" id="GO:0005634">
    <property type="term" value="C:nucleus"/>
    <property type="evidence" value="ECO:0007669"/>
    <property type="project" value="UniProtKB-SubCell"/>
</dbReference>
<accession>A0A978UWL4</accession>
<proteinExistence type="predicted"/>
<gene>
    <name evidence="9" type="ORF">FEM48_Zijuj08G0029900</name>
</gene>
<keyword evidence="4" id="KW-0804">Transcription</keyword>
<feature type="transmembrane region" description="Helical" evidence="7">
    <location>
        <begin position="503"/>
        <end position="520"/>
    </location>
</feature>
<dbReference type="GO" id="GO:0003677">
    <property type="term" value="F:DNA binding"/>
    <property type="evidence" value="ECO:0007669"/>
    <property type="project" value="UniProtKB-KW"/>
</dbReference>
<keyword evidence="5" id="KW-0539">Nucleus</keyword>
<keyword evidence="7" id="KW-1133">Transmembrane helix</keyword>
<dbReference type="SMR" id="A0A978UWL4"/>
<evidence type="ECO:0000256" key="4">
    <source>
        <dbReference type="ARBA" id="ARBA00023163"/>
    </source>
</evidence>
<evidence type="ECO:0000256" key="1">
    <source>
        <dbReference type="ARBA" id="ARBA00004123"/>
    </source>
</evidence>
<name>A0A978UWL4_ZIZJJ</name>
<protein>
    <recommendedName>
        <fullName evidence="8">NAC domain-containing protein</fullName>
    </recommendedName>
</protein>
<reference evidence="9" key="1">
    <citation type="journal article" date="2021" name="Front. Plant Sci.">
        <title>Chromosome-Scale Genome Assembly for Chinese Sour Jujube and Insights Into Its Genome Evolution and Domestication Signature.</title>
        <authorList>
            <person name="Shen L.-Y."/>
            <person name="Luo H."/>
            <person name="Wang X.-L."/>
            <person name="Wang X.-M."/>
            <person name="Qiu X.-J."/>
            <person name="Liu H."/>
            <person name="Zhou S.-S."/>
            <person name="Jia K.-H."/>
            <person name="Nie S."/>
            <person name="Bao Y.-T."/>
            <person name="Zhang R.-G."/>
            <person name="Yun Q.-Z."/>
            <person name="Chai Y.-H."/>
            <person name="Lu J.-Y."/>
            <person name="Li Y."/>
            <person name="Zhao S.-W."/>
            <person name="Mao J.-F."/>
            <person name="Jia S.-G."/>
            <person name="Mao Y.-M."/>
        </authorList>
    </citation>
    <scope>NUCLEOTIDE SEQUENCE</scope>
    <source>
        <strain evidence="9">AT0</strain>
        <tissue evidence="9">Leaf</tissue>
    </source>
</reference>
<organism evidence="9 10">
    <name type="scientific">Ziziphus jujuba var. spinosa</name>
    <dbReference type="NCBI Taxonomy" id="714518"/>
    <lineage>
        <taxon>Eukaryota</taxon>
        <taxon>Viridiplantae</taxon>
        <taxon>Streptophyta</taxon>
        <taxon>Embryophyta</taxon>
        <taxon>Tracheophyta</taxon>
        <taxon>Spermatophyta</taxon>
        <taxon>Magnoliopsida</taxon>
        <taxon>eudicotyledons</taxon>
        <taxon>Gunneridae</taxon>
        <taxon>Pentapetalae</taxon>
        <taxon>rosids</taxon>
        <taxon>fabids</taxon>
        <taxon>Rosales</taxon>
        <taxon>Rhamnaceae</taxon>
        <taxon>Paliureae</taxon>
        <taxon>Ziziphus</taxon>
    </lineage>
</organism>
<dbReference type="Gene3D" id="2.170.150.80">
    <property type="entry name" value="NAC domain"/>
    <property type="match status" value="1"/>
</dbReference>
<dbReference type="Pfam" id="PF02365">
    <property type="entry name" value="NAM"/>
    <property type="match status" value="1"/>
</dbReference>
<keyword evidence="2" id="KW-0805">Transcription regulation</keyword>
<comment type="caution">
    <text evidence="9">The sequence shown here is derived from an EMBL/GenBank/DDBJ whole genome shotgun (WGS) entry which is preliminary data.</text>
</comment>
<evidence type="ECO:0000256" key="5">
    <source>
        <dbReference type="ARBA" id="ARBA00023242"/>
    </source>
</evidence>
<dbReference type="PROSITE" id="PS51005">
    <property type="entry name" value="NAC"/>
    <property type="match status" value="1"/>
</dbReference>
<feature type="compositionally biased region" description="Basic and acidic residues" evidence="6">
    <location>
        <begin position="457"/>
        <end position="473"/>
    </location>
</feature>
<keyword evidence="7" id="KW-0472">Membrane</keyword>
<keyword evidence="7" id="KW-0812">Transmembrane</keyword>
<feature type="region of interest" description="Disordered" evidence="6">
    <location>
        <begin position="449"/>
        <end position="473"/>
    </location>
</feature>
<evidence type="ECO:0000313" key="10">
    <source>
        <dbReference type="Proteomes" id="UP000813462"/>
    </source>
</evidence>
<evidence type="ECO:0000256" key="2">
    <source>
        <dbReference type="ARBA" id="ARBA00023015"/>
    </source>
</evidence>
<dbReference type="AlphaFoldDB" id="A0A978UWL4"/>
<evidence type="ECO:0000313" key="9">
    <source>
        <dbReference type="EMBL" id="KAH7519380.1"/>
    </source>
</evidence>